<feature type="region of interest" description="Disordered" evidence="1">
    <location>
        <begin position="831"/>
        <end position="855"/>
    </location>
</feature>
<name>Q2JZI7_RHIEC</name>
<evidence type="ECO:0000259" key="2">
    <source>
        <dbReference type="Pfam" id="PF10593"/>
    </source>
</evidence>
<protein>
    <submittedName>
        <fullName evidence="3">Hypothetical conserved protein</fullName>
    </submittedName>
</protein>
<keyword evidence="4" id="KW-1185">Reference proteome</keyword>
<sequence>MDPVTQLANTARVALGQRAGDRTLGTDEIMAVVRATAPLVGLTSGHNFTEDEIQAATRDLEALFVVAQGPSIRLLGETQPPPWYLGERRRPGAFFARYLQKLGESGWAPRALEALEESTADVLELLDDPNRDVPWNWRGLVVGNVQSGKTAHYAGVINRAADAGYRVIIVLAGMHKILRRQTQLRLDQDFLGFDTAGVAGSGGRRPVGVGLLPGPVQLVDSLTTSQLNGDFNRTVAQNSNFAPANRPFVFVVKKNGAVLKNINRWIARLPEESRNAPLLVIDDEADQASPDTGDQGFLPDGSFDEDYDPKRINGEIRKLLSGFRRSVYVGYTATPFANIMIHDERAAEDYGADLFPSTFIVSLSAPDDYFGPLAVFGRDDDADAVGLPVIRHLDQTAESWIPDPHDKTWRPTYRGEARVPPSLLEAIRSFVICCAARAARGQANAHKTMLVHVSRFQDVHDPVHAQVEGALRSIRNAIAAADPFEMAELERLWHEDFEPTTEAMASSVFTRSIRRIRWDEVALQLGDEADRIQVVVSNGRSRTGIDYDAADAAGQSLSAIVIGGDKLSRGLTLEGLSTSYFLRVSRQYDSLLQMGRWFGYRRGYADLCRLYTTTDMETWFRHLATVNEDLRAQLAHMRVTGGTPKLYGLSIADHSIMNVTAANKRRHAVLRPVTYAGEGKIQTVLYRDIDTTIANAAAVNGLLEELGEPEIDPARPGDRPPAAGFIWRNVRGNRVAALLEALAFPPESSDVDGKRMAAYITTQLHLGELSDWTVFVPAGVGATVQVAGRDLRSVRRSPIVRSTTARFITKSILSPLDEAIDLSDDQYRRAQEKTDQVLADEGGPPADRPAGPWIRRVRGEDPRRGLLLLYPIDPAGVSPEAGIPLWGVVVSFPTSPTASAEWRWENTVQQRAAP</sequence>
<geneLocation type="plasmid" evidence="3 4">
    <name>p42f</name>
</geneLocation>
<gene>
    <name evidence="3" type="ordered locus">RHE_PF00106</name>
</gene>
<dbReference type="EMBL" id="CP000138">
    <property type="protein sequence ID" value="ABC93999.1"/>
    <property type="molecule type" value="Genomic_DNA"/>
</dbReference>
<evidence type="ECO:0000256" key="1">
    <source>
        <dbReference type="SAM" id="MobiDB-lite"/>
    </source>
</evidence>
<accession>Q2JZI7</accession>
<evidence type="ECO:0000313" key="4">
    <source>
        <dbReference type="Proteomes" id="UP000001936"/>
    </source>
</evidence>
<feature type="domain" description="Putative endonuclease Z1" evidence="2">
    <location>
        <begin position="422"/>
        <end position="655"/>
    </location>
</feature>
<dbReference type="HOGENOM" id="CLU_007800_1_0_5"/>
<dbReference type="RefSeq" id="WP_011428416.1">
    <property type="nucleotide sequence ID" value="NC_007766.1"/>
</dbReference>
<evidence type="ECO:0000313" key="3">
    <source>
        <dbReference type="EMBL" id="ABC93999.1"/>
    </source>
</evidence>
<dbReference type="OrthoDB" id="436461at2"/>
<dbReference type="Proteomes" id="UP000001936">
    <property type="component" value="Plasmid p42f"/>
</dbReference>
<dbReference type="KEGG" id="ret:RHE_PF00106"/>
<reference evidence="3 4" key="1">
    <citation type="journal article" date="2006" name="Proc. Natl. Acad. Sci. U.S.A.">
        <title>The partitioned Rhizobium etli genome: genetic and metabolic redundancy in seven interacting replicons.</title>
        <authorList>
            <person name="Gonzalez V."/>
            <person name="Santamaria R.I."/>
            <person name="Bustos P."/>
            <person name="Hernandez-Gonzalez I."/>
            <person name="Medrano-Soto A."/>
            <person name="Moreno-Hagelsieb G."/>
            <person name="Janga S.C."/>
            <person name="Ramirez M.A."/>
            <person name="Jimenez-Jacinto V."/>
            <person name="Collado-Vides J."/>
            <person name="Davila G."/>
        </authorList>
    </citation>
    <scope>NUCLEOTIDE SEQUENCE [LARGE SCALE GENOMIC DNA]</scope>
    <source>
        <strain evidence="4">ATCC 51251 / DSM 11541 / JCM 21823 / NBRC 15573 / CFN 42</strain>
    </source>
</reference>
<organism evidence="3 4">
    <name type="scientific">Rhizobium etli (strain ATCC 51251 / DSM 11541 / JCM 21823 / NBRC 15573 / CFN 42)</name>
    <dbReference type="NCBI Taxonomy" id="347834"/>
    <lineage>
        <taxon>Bacteria</taxon>
        <taxon>Pseudomonadati</taxon>
        <taxon>Pseudomonadota</taxon>
        <taxon>Alphaproteobacteria</taxon>
        <taxon>Hyphomicrobiales</taxon>
        <taxon>Rhizobiaceae</taxon>
        <taxon>Rhizobium/Agrobacterium group</taxon>
        <taxon>Rhizobium</taxon>
    </lineage>
</organism>
<dbReference type="AlphaFoldDB" id="Q2JZI7"/>
<dbReference type="InterPro" id="IPR018310">
    <property type="entry name" value="Put_endonuclease_Z1-dom"/>
</dbReference>
<proteinExistence type="predicted"/>
<dbReference type="Pfam" id="PF10593">
    <property type="entry name" value="Z1"/>
    <property type="match status" value="1"/>
</dbReference>
<keyword evidence="3" id="KW-0614">Plasmid</keyword>
<feature type="region of interest" description="Disordered" evidence="1">
    <location>
        <begin position="286"/>
        <end position="308"/>
    </location>
</feature>